<feature type="compositionally biased region" description="Low complexity" evidence="1">
    <location>
        <begin position="63"/>
        <end position="77"/>
    </location>
</feature>
<dbReference type="InterPro" id="IPR002557">
    <property type="entry name" value="Chitin-bd_dom"/>
</dbReference>
<dbReference type="Pfam" id="PF01607">
    <property type="entry name" value="CBM_14"/>
    <property type="match status" value="1"/>
</dbReference>
<accession>A0A0A9XRL9</accession>
<dbReference type="Gene3D" id="2.170.140.10">
    <property type="entry name" value="Chitin binding domain"/>
    <property type="match status" value="1"/>
</dbReference>
<dbReference type="FunFam" id="2.170.140.10:FF:000006">
    <property type="entry name" value="Mucin related 89F, isoform B"/>
    <property type="match status" value="1"/>
</dbReference>
<organism evidence="3">
    <name type="scientific">Lygus hesperus</name>
    <name type="common">Western plant bug</name>
    <dbReference type="NCBI Taxonomy" id="30085"/>
    <lineage>
        <taxon>Eukaryota</taxon>
        <taxon>Metazoa</taxon>
        <taxon>Ecdysozoa</taxon>
        <taxon>Arthropoda</taxon>
        <taxon>Hexapoda</taxon>
        <taxon>Insecta</taxon>
        <taxon>Pterygota</taxon>
        <taxon>Neoptera</taxon>
        <taxon>Paraneoptera</taxon>
        <taxon>Hemiptera</taxon>
        <taxon>Heteroptera</taxon>
        <taxon>Panheteroptera</taxon>
        <taxon>Cimicomorpha</taxon>
        <taxon>Miridae</taxon>
        <taxon>Mirini</taxon>
        <taxon>Lygus</taxon>
    </lineage>
</organism>
<dbReference type="InterPro" id="IPR036508">
    <property type="entry name" value="Chitin-bd_dom_sf"/>
</dbReference>
<feature type="region of interest" description="Disordered" evidence="1">
    <location>
        <begin position="49"/>
        <end position="104"/>
    </location>
</feature>
<dbReference type="SUPFAM" id="SSF57625">
    <property type="entry name" value="Invertebrate chitin-binding proteins"/>
    <property type="match status" value="1"/>
</dbReference>
<reference evidence="3" key="1">
    <citation type="journal article" date="2014" name="PLoS ONE">
        <title>Transcriptome-Based Identification of ABC Transporters in the Western Tarnished Plant Bug Lygus hesperus.</title>
        <authorList>
            <person name="Hull J.J."/>
            <person name="Chaney K."/>
            <person name="Geib S.M."/>
            <person name="Fabrick J.A."/>
            <person name="Brent C.S."/>
            <person name="Walsh D."/>
            <person name="Lavine L.C."/>
        </authorList>
    </citation>
    <scope>NUCLEOTIDE SEQUENCE</scope>
</reference>
<dbReference type="PROSITE" id="PS50940">
    <property type="entry name" value="CHIT_BIND_II"/>
    <property type="match status" value="1"/>
</dbReference>
<dbReference type="GO" id="GO:0005576">
    <property type="term" value="C:extracellular region"/>
    <property type="evidence" value="ECO:0007669"/>
    <property type="project" value="InterPro"/>
</dbReference>
<feature type="compositionally biased region" description="Low complexity" evidence="1">
    <location>
        <begin position="85"/>
        <end position="104"/>
    </location>
</feature>
<name>A0A0A9XRL9_LYGHE</name>
<feature type="non-terminal residue" evidence="3">
    <location>
        <position position="1"/>
    </location>
</feature>
<dbReference type="GO" id="GO:0008061">
    <property type="term" value="F:chitin binding"/>
    <property type="evidence" value="ECO:0007669"/>
    <property type="project" value="InterPro"/>
</dbReference>
<proteinExistence type="predicted"/>
<protein>
    <recommendedName>
        <fullName evidence="2">Chitin-binding type-2 domain-containing protein</fullName>
    </recommendedName>
</protein>
<dbReference type="EMBL" id="GBHO01023889">
    <property type="protein sequence ID" value="JAG19715.1"/>
    <property type="molecule type" value="Transcribed_RNA"/>
</dbReference>
<gene>
    <name evidence="3" type="ORF">CM83_17989</name>
</gene>
<feature type="domain" description="Chitin-binding type-2" evidence="2">
    <location>
        <begin position="1"/>
        <end position="58"/>
    </location>
</feature>
<dbReference type="AlphaFoldDB" id="A0A0A9XRL9"/>
<evidence type="ECO:0000313" key="3">
    <source>
        <dbReference type="EMBL" id="JAG19715.1"/>
    </source>
</evidence>
<reference evidence="3" key="2">
    <citation type="submission" date="2014-07" db="EMBL/GenBank/DDBJ databases">
        <authorList>
            <person name="Hull J."/>
        </authorList>
    </citation>
    <scope>NUCLEOTIDE SEQUENCE</scope>
</reference>
<sequence length="104" mass="11332">SDGFFGVQGSCRSFYRCVNNGQGGYTKYEFECGAGTVWDTASQSCNHPWAVSRSDCKTDSLNQQSSSQAQQPTQQAQPAPPTPQQPQQSQSSQQPPQQSQSPQQ</sequence>
<evidence type="ECO:0000259" key="2">
    <source>
        <dbReference type="PROSITE" id="PS50940"/>
    </source>
</evidence>
<feature type="non-terminal residue" evidence="3">
    <location>
        <position position="104"/>
    </location>
</feature>
<evidence type="ECO:0000256" key="1">
    <source>
        <dbReference type="SAM" id="MobiDB-lite"/>
    </source>
</evidence>
<dbReference type="SMART" id="SM00494">
    <property type="entry name" value="ChtBD2"/>
    <property type="match status" value="1"/>
</dbReference>